<name>A0ACC2E8K7_DIPCM</name>
<reference evidence="2" key="1">
    <citation type="journal article" date="2024" name="Proc. Natl. Acad. Sci. U.S.A.">
        <title>Extraordinary preservation of gene collinearity over three hundred million years revealed in homosporous lycophytes.</title>
        <authorList>
            <person name="Li C."/>
            <person name="Wickell D."/>
            <person name="Kuo L.Y."/>
            <person name="Chen X."/>
            <person name="Nie B."/>
            <person name="Liao X."/>
            <person name="Peng D."/>
            <person name="Ji J."/>
            <person name="Jenkins J."/>
            <person name="Williams M."/>
            <person name="Shu S."/>
            <person name="Plott C."/>
            <person name="Barry K."/>
            <person name="Rajasekar S."/>
            <person name="Grimwood J."/>
            <person name="Han X."/>
            <person name="Sun S."/>
            <person name="Hou Z."/>
            <person name="He W."/>
            <person name="Dai G."/>
            <person name="Sun C."/>
            <person name="Schmutz J."/>
            <person name="Leebens-Mack J.H."/>
            <person name="Li F.W."/>
            <person name="Wang L."/>
        </authorList>
    </citation>
    <scope>NUCLEOTIDE SEQUENCE [LARGE SCALE GENOMIC DNA]</scope>
    <source>
        <strain evidence="2">cv. PW_Plant_1</strain>
    </source>
</reference>
<evidence type="ECO:0000313" key="2">
    <source>
        <dbReference type="Proteomes" id="UP001162992"/>
    </source>
</evidence>
<dbReference type="Proteomes" id="UP001162992">
    <property type="component" value="Chromosome 3"/>
</dbReference>
<accession>A0ACC2E8K7</accession>
<comment type="caution">
    <text evidence="1">The sequence shown here is derived from an EMBL/GenBank/DDBJ whole genome shotgun (WGS) entry which is preliminary data.</text>
</comment>
<dbReference type="EMBL" id="CM055094">
    <property type="protein sequence ID" value="KAJ7562675.1"/>
    <property type="molecule type" value="Genomic_DNA"/>
</dbReference>
<gene>
    <name evidence="1" type="ORF">O6H91_03G079800</name>
</gene>
<keyword evidence="2" id="KW-1185">Reference proteome</keyword>
<proteinExistence type="predicted"/>
<sequence>MGVVVSVSTMEMRSVLTMRMKTRFRLGGGFSRLKASSYHLTQLLSFPVAGGVSDPRAMASMISSPPPLNPQHDIHAVAAKGFDVDAHTYESNRPSYPAAAVSDLCIHLHLNPERSHVLDLASGSGKFTRLLLPHCLKLTAVEPSPSMRSAFANILPNIQVLDGSASAIPLASASQDAVVIAQAFHWFANLRSLREIHRVLKPGGRLGLIWNLEDRHAKKWVASLRDLYERYEMGTPQYRLGLWRGVWGTAEARELFTELEKGGRFEHEMVCTEEMVYGRVVSKSYIACWPAEEKESLRERVLQALRSAEDVERDAGGLIRYPYKTEVFWCEKRSG</sequence>
<protein>
    <submittedName>
        <fullName evidence="1">Uncharacterized protein</fullName>
    </submittedName>
</protein>
<organism evidence="1 2">
    <name type="scientific">Diphasiastrum complanatum</name>
    <name type="common">Issler's clubmoss</name>
    <name type="synonym">Lycopodium complanatum</name>
    <dbReference type="NCBI Taxonomy" id="34168"/>
    <lineage>
        <taxon>Eukaryota</taxon>
        <taxon>Viridiplantae</taxon>
        <taxon>Streptophyta</taxon>
        <taxon>Embryophyta</taxon>
        <taxon>Tracheophyta</taxon>
        <taxon>Lycopodiopsida</taxon>
        <taxon>Lycopodiales</taxon>
        <taxon>Lycopodiaceae</taxon>
        <taxon>Lycopodioideae</taxon>
        <taxon>Diphasiastrum</taxon>
    </lineage>
</organism>
<evidence type="ECO:0000313" key="1">
    <source>
        <dbReference type="EMBL" id="KAJ7562675.1"/>
    </source>
</evidence>